<dbReference type="PANTHER" id="PTHR46517:SF1">
    <property type="entry name" value="FRUCTOSE-2,6-BISPHOSPHATASE TIGAR"/>
    <property type="match status" value="1"/>
</dbReference>
<dbReference type="OrthoDB" id="4131070at2"/>
<proteinExistence type="predicted"/>
<dbReference type="PATRIC" id="fig|1007676.4.peg.1678"/>
<dbReference type="CDD" id="cd07067">
    <property type="entry name" value="HP_PGM_like"/>
    <property type="match status" value="1"/>
</dbReference>
<keyword evidence="1" id="KW-0378">Hydrolase</keyword>
<dbReference type="Proteomes" id="UP000036106">
    <property type="component" value="Chromosome"/>
</dbReference>
<feature type="active site" description="Tele-phosphohistidine intermediate" evidence="2">
    <location>
        <position position="11"/>
    </location>
</feature>
<dbReference type="PANTHER" id="PTHR46517">
    <property type="entry name" value="FRUCTOSE-2,6-BISPHOSPHATASE TIGAR"/>
    <property type="match status" value="1"/>
</dbReference>
<dbReference type="GO" id="GO:0004331">
    <property type="term" value="F:fructose-2,6-bisphosphate 2-phosphatase activity"/>
    <property type="evidence" value="ECO:0007669"/>
    <property type="project" value="TreeGrafter"/>
</dbReference>
<dbReference type="Gene3D" id="3.40.50.1240">
    <property type="entry name" value="Phosphoglycerate mutase-like"/>
    <property type="match status" value="1"/>
</dbReference>
<keyword evidence="5" id="KW-1185">Reference proteome</keyword>
<evidence type="ECO:0000313" key="4">
    <source>
        <dbReference type="EMBL" id="AKP67530.1"/>
    </source>
</evidence>
<sequence>MTKYQIYFVRHGRTFYNKLHKMQGWSDSPLLPEGVEVAKTAAKALSDVDFNLAYSSDTRRAMATAKIIMHENKNDLKRHTIKEFREQFYGYFEGMFAKEVWFITGDQHGTPTYLGIVDKYGLDATFDLMKEADPFHFAENSEEYWKRIDHGFEKLDKVAKDGDKVLLVSHSTTIYSLAERYHIPELEINETPKNSSLTILDREDGVNSISTYNKVLK</sequence>
<organism evidence="4 5">
    <name type="scientific">Companilactobacillus ginsenosidimutans</name>
    <dbReference type="NCBI Taxonomy" id="1007676"/>
    <lineage>
        <taxon>Bacteria</taxon>
        <taxon>Bacillati</taxon>
        <taxon>Bacillota</taxon>
        <taxon>Bacilli</taxon>
        <taxon>Lactobacillales</taxon>
        <taxon>Lactobacillaceae</taxon>
        <taxon>Companilactobacillus</taxon>
    </lineage>
</organism>
<reference evidence="5" key="1">
    <citation type="submission" date="2015-07" db="EMBL/GenBank/DDBJ databases">
        <title>Lactobacillus ginsenosidimutans/EMML 3141/ whole genome sequencing.</title>
        <authorList>
            <person name="Kim M.K."/>
            <person name="Im W.-T."/>
            <person name="Srinivasan S."/>
            <person name="Lee J.-J."/>
        </authorList>
    </citation>
    <scope>NUCLEOTIDE SEQUENCE [LARGE SCALE GENOMIC DNA]</scope>
    <source>
        <strain evidence="5">EMML 3041</strain>
    </source>
</reference>
<evidence type="ECO:0000256" key="2">
    <source>
        <dbReference type="PIRSR" id="PIRSR613078-1"/>
    </source>
</evidence>
<dbReference type="SMART" id="SM00855">
    <property type="entry name" value="PGAM"/>
    <property type="match status" value="1"/>
</dbReference>
<gene>
    <name evidence="4" type="ORF">ABM34_08310</name>
</gene>
<feature type="binding site" evidence="3">
    <location>
        <position position="60"/>
    </location>
    <ligand>
        <name>substrate</name>
    </ligand>
</feature>
<dbReference type="KEGG" id="lgn:ABM34_08310"/>
<accession>A0A0H4R1D6</accession>
<dbReference type="InterPro" id="IPR029033">
    <property type="entry name" value="His_PPase_superfam"/>
</dbReference>
<dbReference type="RefSeq" id="WP_048704918.1">
    <property type="nucleotide sequence ID" value="NZ_CP012034.1"/>
</dbReference>
<dbReference type="InterPro" id="IPR051695">
    <property type="entry name" value="Phosphoglycerate_Mutase"/>
</dbReference>
<feature type="active site" description="Proton donor/acceptor" evidence="2">
    <location>
        <position position="86"/>
    </location>
</feature>
<feature type="binding site" evidence="3">
    <location>
        <begin position="86"/>
        <end position="89"/>
    </location>
    <ligand>
        <name>substrate</name>
    </ligand>
</feature>
<dbReference type="AlphaFoldDB" id="A0A0H4R1D6"/>
<dbReference type="EMBL" id="CP012034">
    <property type="protein sequence ID" value="AKP67530.1"/>
    <property type="molecule type" value="Genomic_DNA"/>
</dbReference>
<protein>
    <submittedName>
        <fullName evidence="4">Fructose-2,6-bisphosphatase</fullName>
    </submittedName>
</protein>
<dbReference type="SUPFAM" id="SSF53254">
    <property type="entry name" value="Phosphoglycerate mutase-like"/>
    <property type="match status" value="1"/>
</dbReference>
<evidence type="ECO:0000256" key="1">
    <source>
        <dbReference type="ARBA" id="ARBA00022801"/>
    </source>
</evidence>
<feature type="binding site" evidence="3">
    <location>
        <begin position="10"/>
        <end position="17"/>
    </location>
    <ligand>
        <name>substrate</name>
    </ligand>
</feature>
<dbReference type="STRING" id="1007676.ABM34_08310"/>
<dbReference type="Pfam" id="PF00300">
    <property type="entry name" value="His_Phos_1"/>
    <property type="match status" value="2"/>
</dbReference>
<evidence type="ECO:0000256" key="3">
    <source>
        <dbReference type="PIRSR" id="PIRSR613078-2"/>
    </source>
</evidence>
<name>A0A0H4R1D6_9LACO</name>
<dbReference type="GO" id="GO:0005829">
    <property type="term" value="C:cytosol"/>
    <property type="evidence" value="ECO:0007669"/>
    <property type="project" value="TreeGrafter"/>
</dbReference>
<dbReference type="InterPro" id="IPR013078">
    <property type="entry name" value="His_Pase_superF_clade-1"/>
</dbReference>
<dbReference type="GO" id="GO:0043456">
    <property type="term" value="P:regulation of pentose-phosphate shunt"/>
    <property type="evidence" value="ECO:0007669"/>
    <property type="project" value="TreeGrafter"/>
</dbReference>
<dbReference type="GO" id="GO:0045820">
    <property type="term" value="P:negative regulation of glycolytic process"/>
    <property type="evidence" value="ECO:0007669"/>
    <property type="project" value="TreeGrafter"/>
</dbReference>
<evidence type="ECO:0000313" key="5">
    <source>
        <dbReference type="Proteomes" id="UP000036106"/>
    </source>
</evidence>